<feature type="coiled-coil region" evidence="1">
    <location>
        <begin position="84"/>
        <end position="118"/>
    </location>
</feature>
<keyword evidence="1" id="KW-0175">Coiled coil</keyword>
<protein>
    <submittedName>
        <fullName evidence="2">Uncharacterized protein</fullName>
    </submittedName>
</protein>
<evidence type="ECO:0000256" key="1">
    <source>
        <dbReference type="SAM" id="Coils"/>
    </source>
</evidence>
<accession>A0A8J4C240</accession>
<gene>
    <name evidence="2" type="ORF">Vretifemale_3288</name>
    <name evidence="3" type="ORF">Vretimale_4684</name>
</gene>
<dbReference type="EMBL" id="BNCP01000004">
    <property type="protein sequence ID" value="GIL73067.1"/>
    <property type="molecule type" value="Genomic_DNA"/>
</dbReference>
<dbReference type="Proteomes" id="UP000747110">
    <property type="component" value="Unassembled WGS sequence"/>
</dbReference>
<organism evidence="2 4">
    <name type="scientific">Volvox reticuliferus</name>
    <dbReference type="NCBI Taxonomy" id="1737510"/>
    <lineage>
        <taxon>Eukaryota</taxon>
        <taxon>Viridiplantae</taxon>
        <taxon>Chlorophyta</taxon>
        <taxon>core chlorophytes</taxon>
        <taxon>Chlorophyceae</taxon>
        <taxon>CS clade</taxon>
        <taxon>Chlamydomonadales</taxon>
        <taxon>Volvocaceae</taxon>
        <taxon>Volvox</taxon>
    </lineage>
</organism>
<keyword evidence="4" id="KW-1185">Reference proteome</keyword>
<proteinExistence type="predicted"/>
<evidence type="ECO:0000313" key="3">
    <source>
        <dbReference type="EMBL" id="GIL99543.1"/>
    </source>
</evidence>
<sequence length="228" mass="24147">MLQLLSGTGVSCNNVKTRSEGGASALSKNCCSEGGDLWSPASSILSRLPGSARRTRDSTSGSLLNLTLNEVPAELELGDLHSRLEVVTRQLAERDEMIENLSSELAAFKALYKEAILEMNRPKQVGSSALRTSSPNLITPDRPIPFRTKSVMNLRVTNCDLAKDSSPFSTAAANPLAGKLSVTASVGTGTGAMMQPQGGSLGLRLGRSYSWREGGRSRGTPATQKPVI</sequence>
<evidence type="ECO:0000313" key="4">
    <source>
        <dbReference type="Proteomes" id="UP000747110"/>
    </source>
</evidence>
<dbReference type="OrthoDB" id="10390821at2759"/>
<dbReference type="EMBL" id="BNCQ01000006">
    <property type="protein sequence ID" value="GIL99543.1"/>
    <property type="molecule type" value="Genomic_DNA"/>
</dbReference>
<comment type="caution">
    <text evidence="2">The sequence shown here is derived from an EMBL/GenBank/DDBJ whole genome shotgun (WGS) entry which is preliminary data.</text>
</comment>
<reference evidence="2" key="1">
    <citation type="journal article" date="2021" name="Proc. Natl. Acad. Sci. U.S.A.">
        <title>Three genomes in the algal genus Volvox reveal the fate of a haploid sex-determining region after a transition to homothallism.</title>
        <authorList>
            <person name="Yamamoto K."/>
            <person name="Hamaji T."/>
            <person name="Kawai-Toyooka H."/>
            <person name="Matsuzaki R."/>
            <person name="Takahashi F."/>
            <person name="Nishimura Y."/>
            <person name="Kawachi M."/>
            <person name="Noguchi H."/>
            <person name="Minakuchi Y."/>
            <person name="Umen J.G."/>
            <person name="Toyoda A."/>
            <person name="Nozaki H."/>
        </authorList>
    </citation>
    <scope>NUCLEOTIDE SEQUENCE</scope>
    <source>
        <strain evidence="3">NIES-3785</strain>
        <strain evidence="2">NIES-3786</strain>
    </source>
</reference>
<name>A0A8J4C240_9CHLO</name>
<dbReference type="Proteomes" id="UP000722791">
    <property type="component" value="Unassembled WGS sequence"/>
</dbReference>
<evidence type="ECO:0000313" key="2">
    <source>
        <dbReference type="EMBL" id="GIL73067.1"/>
    </source>
</evidence>
<dbReference type="AlphaFoldDB" id="A0A8J4C240"/>